<dbReference type="EMBL" id="JBJQND010000002">
    <property type="protein sequence ID" value="KAL3885987.1"/>
    <property type="molecule type" value="Genomic_DNA"/>
</dbReference>
<sequence length="436" mass="49150">MTPLPLHLVFVCLAINIDTEGRIVHGIIGRNVTFSMTFETGDLVHIMHNDSAFVMVWPNNNDLIKQIQQRDRVGIVIDNATRSSTVNVIINIMNLTTSDHGMYTVVRPVNPKNIQDSIFLETIDETMRPTIEIFSNHTLDSTLVLKCNVCSTSTGKVLWSLNGSLIDDHTKYVQNNLFLYIRNLTADEKHNFYTCKESGSELESDPYSIPIWIDHFTTKATTLLRDTAENNHYTAQTLRKNEDTEVIYTYMMTATSSHVNVQESPSERRLLYIIFGMGAIIAVAITACFLHKIKNCFRGVRASDISTGLNSDDGNKNVQDVNQAEYYWTIVCNAKNEMSTAIETHGGVSGDIPMVRTSIVPTSSSSNESIRADDIYVSQEIHRYSNPIISCTVQFNDYIHPIHSTPLNKYMLSDVKEYQACKKNLSIRRDAKSVSI</sequence>
<reference evidence="4 5" key="1">
    <citation type="submission" date="2024-11" db="EMBL/GenBank/DDBJ databases">
        <title>Chromosome-level genome assembly of the freshwater bivalve Anodonta woodiana.</title>
        <authorList>
            <person name="Chen X."/>
        </authorList>
    </citation>
    <scope>NUCLEOTIDE SEQUENCE [LARGE SCALE GENOMIC DNA]</scope>
    <source>
        <strain evidence="4">MN2024</strain>
        <tissue evidence="4">Gills</tissue>
    </source>
</reference>
<dbReference type="AlphaFoldDB" id="A0ABD3XIT4"/>
<organism evidence="4 5">
    <name type="scientific">Sinanodonta woodiana</name>
    <name type="common">Chinese pond mussel</name>
    <name type="synonym">Anodonta woodiana</name>
    <dbReference type="NCBI Taxonomy" id="1069815"/>
    <lineage>
        <taxon>Eukaryota</taxon>
        <taxon>Metazoa</taxon>
        <taxon>Spiralia</taxon>
        <taxon>Lophotrochozoa</taxon>
        <taxon>Mollusca</taxon>
        <taxon>Bivalvia</taxon>
        <taxon>Autobranchia</taxon>
        <taxon>Heteroconchia</taxon>
        <taxon>Palaeoheterodonta</taxon>
        <taxon>Unionida</taxon>
        <taxon>Unionoidea</taxon>
        <taxon>Unionidae</taxon>
        <taxon>Unioninae</taxon>
        <taxon>Sinanodonta</taxon>
    </lineage>
</organism>
<keyword evidence="1" id="KW-0472">Membrane</keyword>
<keyword evidence="1" id="KW-1133">Transmembrane helix</keyword>
<proteinExistence type="predicted"/>
<accession>A0ABD3XIT4</accession>
<keyword evidence="5" id="KW-1185">Reference proteome</keyword>
<name>A0ABD3XIT4_SINWO</name>
<dbReference type="SUPFAM" id="SSF48726">
    <property type="entry name" value="Immunoglobulin"/>
    <property type="match status" value="1"/>
</dbReference>
<gene>
    <name evidence="4" type="ORF">ACJMK2_026015</name>
</gene>
<evidence type="ECO:0000259" key="3">
    <source>
        <dbReference type="PROSITE" id="PS50835"/>
    </source>
</evidence>
<dbReference type="InterPro" id="IPR036179">
    <property type="entry name" value="Ig-like_dom_sf"/>
</dbReference>
<keyword evidence="2" id="KW-0732">Signal</keyword>
<feature type="signal peptide" evidence="2">
    <location>
        <begin position="1"/>
        <end position="21"/>
    </location>
</feature>
<evidence type="ECO:0000313" key="5">
    <source>
        <dbReference type="Proteomes" id="UP001634394"/>
    </source>
</evidence>
<dbReference type="Proteomes" id="UP001634394">
    <property type="component" value="Unassembled WGS sequence"/>
</dbReference>
<comment type="caution">
    <text evidence="4">The sequence shown here is derived from an EMBL/GenBank/DDBJ whole genome shotgun (WGS) entry which is preliminary data.</text>
</comment>
<feature type="chain" id="PRO_5044892589" description="Ig-like domain-containing protein" evidence="2">
    <location>
        <begin position="22"/>
        <end position="436"/>
    </location>
</feature>
<protein>
    <recommendedName>
        <fullName evidence="3">Ig-like domain-containing protein</fullName>
    </recommendedName>
</protein>
<feature type="transmembrane region" description="Helical" evidence="1">
    <location>
        <begin position="270"/>
        <end position="291"/>
    </location>
</feature>
<keyword evidence="1" id="KW-0812">Transmembrane</keyword>
<dbReference type="InterPro" id="IPR007110">
    <property type="entry name" value="Ig-like_dom"/>
</dbReference>
<feature type="domain" description="Ig-like" evidence="3">
    <location>
        <begin position="129"/>
        <end position="210"/>
    </location>
</feature>
<dbReference type="PROSITE" id="PS50835">
    <property type="entry name" value="IG_LIKE"/>
    <property type="match status" value="1"/>
</dbReference>
<evidence type="ECO:0000256" key="1">
    <source>
        <dbReference type="SAM" id="Phobius"/>
    </source>
</evidence>
<evidence type="ECO:0000256" key="2">
    <source>
        <dbReference type="SAM" id="SignalP"/>
    </source>
</evidence>
<evidence type="ECO:0000313" key="4">
    <source>
        <dbReference type="EMBL" id="KAL3885987.1"/>
    </source>
</evidence>